<organism evidence="1">
    <name type="scientific">uncultured Caudovirales phage</name>
    <dbReference type="NCBI Taxonomy" id="2100421"/>
    <lineage>
        <taxon>Viruses</taxon>
        <taxon>Duplodnaviria</taxon>
        <taxon>Heunggongvirae</taxon>
        <taxon>Uroviricota</taxon>
        <taxon>Caudoviricetes</taxon>
        <taxon>Peduoviridae</taxon>
        <taxon>Maltschvirus</taxon>
        <taxon>Maltschvirus maltsch</taxon>
    </lineage>
</organism>
<protein>
    <submittedName>
        <fullName evidence="1">Uncharacterized protein</fullName>
    </submittedName>
</protein>
<evidence type="ECO:0000313" key="1">
    <source>
        <dbReference type="EMBL" id="CAB4196652.1"/>
    </source>
</evidence>
<accession>A0A6J5RKR3</accession>
<name>A0A6J5RKR3_9CAUD</name>
<reference evidence="1" key="1">
    <citation type="submission" date="2020-05" db="EMBL/GenBank/DDBJ databases">
        <authorList>
            <person name="Chiriac C."/>
            <person name="Salcher M."/>
            <person name="Ghai R."/>
            <person name="Kavagutti S V."/>
        </authorList>
    </citation>
    <scope>NUCLEOTIDE SEQUENCE</scope>
</reference>
<proteinExistence type="predicted"/>
<gene>
    <name evidence="1" type="ORF">UFOVP1290_172</name>
</gene>
<dbReference type="EMBL" id="LR797252">
    <property type="protein sequence ID" value="CAB4196652.1"/>
    <property type="molecule type" value="Genomic_DNA"/>
</dbReference>
<sequence>MNSREDTCHRYANDLTSNKRAAMRPSTRRWNIKQLMRAIVAYIADKNFVCAEDISEKFRAKRSMVCRAISFLQKNHVLGSAGNSPPSDCHRNKRQPWGGSAWQATYFHVER</sequence>